<evidence type="ECO:0000313" key="1">
    <source>
        <dbReference type="EMBL" id="MEL3957970.1"/>
    </source>
</evidence>
<dbReference type="EMBL" id="JBBYAK010000001">
    <property type="protein sequence ID" value="MEL3957970.1"/>
    <property type="molecule type" value="Genomic_DNA"/>
</dbReference>
<dbReference type="Proteomes" id="UP001459714">
    <property type="component" value="Unassembled WGS sequence"/>
</dbReference>
<reference evidence="1 2" key="1">
    <citation type="submission" date="2024-03" db="EMBL/GenBank/DDBJ databases">
        <title>Bacilli Hybrid Assemblies.</title>
        <authorList>
            <person name="Kovac J."/>
        </authorList>
    </citation>
    <scope>NUCLEOTIDE SEQUENCE [LARGE SCALE GENOMIC DNA]</scope>
    <source>
        <strain evidence="1 2">FSL M8-0022</strain>
    </source>
</reference>
<proteinExistence type="predicted"/>
<accession>A0ABU9JYT0</accession>
<protein>
    <submittedName>
        <fullName evidence="1">Uncharacterized protein</fullName>
    </submittedName>
</protein>
<dbReference type="RefSeq" id="WP_342020334.1">
    <property type="nucleotide sequence ID" value="NZ_JBBYAK010000001.1"/>
</dbReference>
<name>A0ABU9JYT0_9BACI</name>
<keyword evidence="2" id="KW-1185">Reference proteome</keyword>
<comment type="caution">
    <text evidence="1">The sequence shown here is derived from an EMBL/GenBank/DDBJ whole genome shotgun (WGS) entry which is preliminary data.</text>
</comment>
<evidence type="ECO:0000313" key="2">
    <source>
        <dbReference type="Proteomes" id="UP001459714"/>
    </source>
</evidence>
<gene>
    <name evidence="1" type="ORF">NST17_12300</name>
</gene>
<organism evidence="1 2">
    <name type="scientific">Caldifermentibacillus hisashii</name>
    <dbReference type="NCBI Taxonomy" id="996558"/>
    <lineage>
        <taxon>Bacteria</taxon>
        <taxon>Bacillati</taxon>
        <taxon>Bacillota</taxon>
        <taxon>Bacilli</taxon>
        <taxon>Bacillales</taxon>
        <taxon>Bacillaceae</taxon>
        <taxon>Caldifermentibacillus</taxon>
    </lineage>
</organism>
<sequence length="45" mass="5517">MTTRPVLVTILKPKTLFFDDETYSRHRFEVENALFWRRDRISSPF</sequence>